<keyword evidence="1" id="KW-0472">Membrane</keyword>
<keyword evidence="1" id="KW-1133">Transmembrane helix</keyword>
<name>E8T300_THEA1</name>
<evidence type="ECO:0000313" key="2">
    <source>
        <dbReference type="EMBL" id="ADU97209.1"/>
    </source>
</evidence>
<dbReference type="KEGG" id="tam:Theam_1245"/>
<sequence length="307" mass="33870">MEKTAKETVKLLEALLSDSLLKGGLALFLIVVADGFWSLVFRLLGGNGESFLFTSETLSKLKELLSYTWGSEPASGVVSLITFFLLYLTLWSVGTVIQVLRQPLVYEKLKTSYKPWLLIETSVVRRYYELVERVVPTLGTAGECQQPGKLLTTCYGYSDYLLYQLLAVKGFKPKERAAEEFDSLSFLWSGSALVVPITLIPYIRGCPGLTVTFSLVFALLVMVALLPAEAPPMEPVTFTAVTFLAAAVFILLAKLNGSPLPLTVSAACLFLTLWQLGVSLTAHRLLSRNLRQLIAYCYNSSNQKQEG</sequence>
<dbReference type="HOGENOM" id="CLU_905934_0_0_0"/>
<dbReference type="STRING" id="648996.Theam_1245"/>
<feature type="transmembrane region" description="Helical" evidence="1">
    <location>
        <begin position="20"/>
        <end position="44"/>
    </location>
</feature>
<evidence type="ECO:0000313" key="3">
    <source>
        <dbReference type="Proteomes" id="UP000006362"/>
    </source>
</evidence>
<feature type="transmembrane region" description="Helical" evidence="1">
    <location>
        <begin position="209"/>
        <end position="228"/>
    </location>
</feature>
<protein>
    <submittedName>
        <fullName evidence="2">Uncharacterized protein</fullName>
    </submittedName>
</protein>
<dbReference type="RefSeq" id="WP_013537995.1">
    <property type="nucleotide sequence ID" value="NC_014926.1"/>
</dbReference>
<dbReference type="Proteomes" id="UP000006362">
    <property type="component" value="Chromosome"/>
</dbReference>
<gene>
    <name evidence="2" type="ordered locus">Theam_1245</name>
</gene>
<feature type="transmembrane region" description="Helical" evidence="1">
    <location>
        <begin position="235"/>
        <end position="253"/>
    </location>
</feature>
<organism evidence="2 3">
    <name type="scientific">Thermovibrio ammonificans (strain DSM 15698 / JCM 12110 / HB-1)</name>
    <dbReference type="NCBI Taxonomy" id="648996"/>
    <lineage>
        <taxon>Bacteria</taxon>
        <taxon>Pseudomonadati</taxon>
        <taxon>Aquificota</taxon>
        <taxon>Aquificia</taxon>
        <taxon>Desulfurobacteriales</taxon>
        <taxon>Desulfurobacteriaceae</taxon>
        <taxon>Thermovibrio</taxon>
    </lineage>
</organism>
<proteinExistence type="predicted"/>
<accession>E8T300</accession>
<keyword evidence="1" id="KW-0812">Transmembrane</keyword>
<feature type="transmembrane region" description="Helical" evidence="1">
    <location>
        <begin position="77"/>
        <end position="100"/>
    </location>
</feature>
<feature type="transmembrane region" description="Helical" evidence="1">
    <location>
        <begin position="259"/>
        <end position="282"/>
    </location>
</feature>
<dbReference type="EMBL" id="CP002444">
    <property type="protein sequence ID" value="ADU97209.1"/>
    <property type="molecule type" value="Genomic_DNA"/>
</dbReference>
<keyword evidence="3" id="KW-1185">Reference proteome</keyword>
<dbReference type="AlphaFoldDB" id="E8T300"/>
<evidence type="ECO:0000256" key="1">
    <source>
        <dbReference type="SAM" id="Phobius"/>
    </source>
</evidence>
<reference evidence="2" key="1">
    <citation type="submission" date="2011-01" db="EMBL/GenBank/DDBJ databases">
        <title>Complete sequence of chromosome of Thermovibrio ammonificans HB-1.</title>
        <authorList>
            <consortium name="US DOE Joint Genome Institute"/>
            <person name="Lucas S."/>
            <person name="Copeland A."/>
            <person name="Lapidus A."/>
            <person name="Cheng J.-F."/>
            <person name="Goodwin L."/>
            <person name="Pitluck S."/>
            <person name="Davenport K."/>
            <person name="Detter J.C."/>
            <person name="Han C."/>
            <person name="Tapia R."/>
            <person name="Land M."/>
            <person name="Hauser L."/>
            <person name="Kyrpides N."/>
            <person name="Ivanova N."/>
            <person name="Ovchinnikova G."/>
            <person name="Vetriani C."/>
            <person name="Woyke T."/>
        </authorList>
    </citation>
    <scope>NUCLEOTIDE SEQUENCE [LARGE SCALE GENOMIC DNA]</scope>
    <source>
        <strain evidence="2">HB-1</strain>
    </source>
</reference>